<feature type="compositionally biased region" description="Low complexity" evidence="1">
    <location>
        <begin position="143"/>
        <end position="159"/>
    </location>
</feature>
<keyword evidence="2" id="KW-0472">Membrane</keyword>
<reference evidence="3 4" key="1">
    <citation type="journal article" date="2004" name="Proc. Natl. Acad. Sci. U.S.A.">
        <title>The complete genomic sequence of Nocardia farcinica IFM 10152.</title>
        <authorList>
            <person name="Ishikawa J."/>
            <person name="Yamashita A."/>
            <person name="Mikami Y."/>
            <person name="Hoshino Y."/>
            <person name="Kurita H."/>
            <person name="Hotta K."/>
            <person name="Shiba T."/>
            <person name="Hattori M."/>
        </authorList>
    </citation>
    <scope>NUCLEOTIDE SEQUENCE [LARGE SCALE GENOMIC DNA]</scope>
    <source>
        <strain evidence="3 4">IFM 10152</strain>
    </source>
</reference>
<evidence type="ECO:0000256" key="2">
    <source>
        <dbReference type="SAM" id="Phobius"/>
    </source>
</evidence>
<dbReference type="STRING" id="247156.NFA_47340"/>
<dbReference type="HOGENOM" id="CLU_1228859_0_0_11"/>
<feature type="compositionally biased region" description="Basic and acidic residues" evidence="1">
    <location>
        <begin position="99"/>
        <end position="123"/>
    </location>
</feature>
<dbReference type="KEGG" id="nfa:NFA_47340"/>
<evidence type="ECO:0000313" key="4">
    <source>
        <dbReference type="Proteomes" id="UP000006820"/>
    </source>
</evidence>
<accession>Q5YQF5</accession>
<dbReference type="Proteomes" id="UP000006820">
    <property type="component" value="Chromosome"/>
</dbReference>
<evidence type="ECO:0000313" key="3">
    <source>
        <dbReference type="EMBL" id="BAD59586.1"/>
    </source>
</evidence>
<protein>
    <submittedName>
        <fullName evidence="3">Uncharacterized protein</fullName>
    </submittedName>
</protein>
<gene>
    <name evidence="3" type="ordered locus">NFA_47340</name>
</gene>
<proteinExistence type="predicted"/>
<feature type="compositionally biased region" description="Basic and acidic residues" evidence="1">
    <location>
        <begin position="212"/>
        <end position="225"/>
    </location>
</feature>
<feature type="transmembrane region" description="Helical" evidence="2">
    <location>
        <begin position="27"/>
        <end position="52"/>
    </location>
</feature>
<name>Q5YQF5_NOCFA</name>
<keyword evidence="4" id="KW-1185">Reference proteome</keyword>
<feature type="compositionally biased region" description="Low complexity" evidence="1">
    <location>
        <begin position="124"/>
        <end position="133"/>
    </location>
</feature>
<evidence type="ECO:0000256" key="1">
    <source>
        <dbReference type="SAM" id="MobiDB-lite"/>
    </source>
</evidence>
<keyword evidence="2" id="KW-1133">Transmembrane helix</keyword>
<dbReference type="AlphaFoldDB" id="Q5YQF5"/>
<organism evidence="3 4">
    <name type="scientific">Nocardia farcinica (strain IFM 10152)</name>
    <dbReference type="NCBI Taxonomy" id="247156"/>
    <lineage>
        <taxon>Bacteria</taxon>
        <taxon>Bacillati</taxon>
        <taxon>Actinomycetota</taxon>
        <taxon>Actinomycetes</taxon>
        <taxon>Mycobacteriales</taxon>
        <taxon>Nocardiaceae</taxon>
        <taxon>Nocardia</taxon>
    </lineage>
</organism>
<feature type="region of interest" description="Disordered" evidence="1">
    <location>
        <begin position="74"/>
        <end position="225"/>
    </location>
</feature>
<dbReference type="EMBL" id="AP006618">
    <property type="protein sequence ID" value="BAD59586.1"/>
    <property type="molecule type" value="Genomic_DNA"/>
</dbReference>
<sequence length="225" mass="22402">MDIGLCESGVRTRHPPRRRGGRHCGKATMNLIVIVGIAVFVAAFVGVVVGVIRRTEGPGPQITVAELQARLAEEARSPGHTGEIPQVARTAEDGTPAEEPGRAMDAAAERVDGGSRSETREADTAGAAAVATTPQPDPDPASRRSTASATTPQSAANPAKPMSAMKPSPQNTGGGAAAEPAPRNTGGGAAADPAPPNTGGAAASENGPADDGGARKPAERESAAG</sequence>
<keyword evidence="2" id="KW-0812">Transmembrane</keyword>